<organism evidence="2 3">
    <name type="scientific">Russula ochroleuca</name>
    <dbReference type="NCBI Taxonomy" id="152965"/>
    <lineage>
        <taxon>Eukaryota</taxon>
        <taxon>Fungi</taxon>
        <taxon>Dikarya</taxon>
        <taxon>Basidiomycota</taxon>
        <taxon>Agaricomycotina</taxon>
        <taxon>Agaricomycetes</taxon>
        <taxon>Russulales</taxon>
        <taxon>Russulaceae</taxon>
        <taxon>Russula</taxon>
    </lineage>
</organism>
<evidence type="ECO:0000313" key="3">
    <source>
        <dbReference type="Proteomes" id="UP000759537"/>
    </source>
</evidence>
<gene>
    <name evidence="2" type="ORF">DFH94DRAFT_7427</name>
</gene>
<dbReference type="EMBL" id="WHVB01000001">
    <property type="protein sequence ID" value="KAF8486929.1"/>
    <property type="molecule type" value="Genomic_DNA"/>
</dbReference>
<sequence length="90" mass="9946">MTRWVSLSLWASAVEASGDLVNCEISAFVSQLLTKHRWSIISSYRHSIASNDSQRVHPNKPQIGENQVTRSLSLCGSTTWLKASISTSQV</sequence>
<keyword evidence="3" id="KW-1185">Reference proteome</keyword>
<evidence type="ECO:0000313" key="2">
    <source>
        <dbReference type="EMBL" id="KAF8486929.1"/>
    </source>
</evidence>
<protein>
    <recommendedName>
        <fullName evidence="4">Secreted protein</fullName>
    </recommendedName>
</protein>
<feature type="signal peptide" evidence="1">
    <location>
        <begin position="1"/>
        <end position="16"/>
    </location>
</feature>
<accession>A0A9P5N5Z7</accession>
<proteinExistence type="predicted"/>
<name>A0A9P5N5Z7_9AGAM</name>
<dbReference type="Proteomes" id="UP000759537">
    <property type="component" value="Unassembled WGS sequence"/>
</dbReference>
<keyword evidence="1" id="KW-0732">Signal</keyword>
<feature type="chain" id="PRO_5040146277" description="Secreted protein" evidence="1">
    <location>
        <begin position="17"/>
        <end position="90"/>
    </location>
</feature>
<dbReference type="AlphaFoldDB" id="A0A9P5N5Z7"/>
<reference evidence="2" key="2">
    <citation type="journal article" date="2020" name="Nat. Commun.">
        <title>Large-scale genome sequencing of mycorrhizal fungi provides insights into the early evolution of symbiotic traits.</title>
        <authorList>
            <person name="Miyauchi S."/>
            <person name="Kiss E."/>
            <person name="Kuo A."/>
            <person name="Drula E."/>
            <person name="Kohler A."/>
            <person name="Sanchez-Garcia M."/>
            <person name="Morin E."/>
            <person name="Andreopoulos B."/>
            <person name="Barry K.W."/>
            <person name="Bonito G."/>
            <person name="Buee M."/>
            <person name="Carver A."/>
            <person name="Chen C."/>
            <person name="Cichocki N."/>
            <person name="Clum A."/>
            <person name="Culley D."/>
            <person name="Crous P.W."/>
            <person name="Fauchery L."/>
            <person name="Girlanda M."/>
            <person name="Hayes R.D."/>
            <person name="Keri Z."/>
            <person name="LaButti K."/>
            <person name="Lipzen A."/>
            <person name="Lombard V."/>
            <person name="Magnuson J."/>
            <person name="Maillard F."/>
            <person name="Murat C."/>
            <person name="Nolan M."/>
            <person name="Ohm R.A."/>
            <person name="Pangilinan J."/>
            <person name="Pereira M.F."/>
            <person name="Perotto S."/>
            <person name="Peter M."/>
            <person name="Pfister S."/>
            <person name="Riley R."/>
            <person name="Sitrit Y."/>
            <person name="Stielow J.B."/>
            <person name="Szollosi G."/>
            <person name="Zifcakova L."/>
            <person name="Stursova M."/>
            <person name="Spatafora J.W."/>
            <person name="Tedersoo L."/>
            <person name="Vaario L.M."/>
            <person name="Yamada A."/>
            <person name="Yan M."/>
            <person name="Wang P."/>
            <person name="Xu J."/>
            <person name="Bruns T."/>
            <person name="Baldrian P."/>
            <person name="Vilgalys R."/>
            <person name="Dunand C."/>
            <person name="Henrissat B."/>
            <person name="Grigoriev I.V."/>
            <person name="Hibbett D."/>
            <person name="Nagy L.G."/>
            <person name="Martin F.M."/>
        </authorList>
    </citation>
    <scope>NUCLEOTIDE SEQUENCE</scope>
    <source>
        <strain evidence="2">Prilba</strain>
    </source>
</reference>
<evidence type="ECO:0000256" key="1">
    <source>
        <dbReference type="SAM" id="SignalP"/>
    </source>
</evidence>
<reference evidence="2" key="1">
    <citation type="submission" date="2019-10" db="EMBL/GenBank/DDBJ databases">
        <authorList>
            <consortium name="DOE Joint Genome Institute"/>
            <person name="Kuo A."/>
            <person name="Miyauchi S."/>
            <person name="Kiss E."/>
            <person name="Drula E."/>
            <person name="Kohler A."/>
            <person name="Sanchez-Garcia M."/>
            <person name="Andreopoulos B."/>
            <person name="Barry K.W."/>
            <person name="Bonito G."/>
            <person name="Buee M."/>
            <person name="Carver A."/>
            <person name="Chen C."/>
            <person name="Cichocki N."/>
            <person name="Clum A."/>
            <person name="Culley D."/>
            <person name="Crous P.W."/>
            <person name="Fauchery L."/>
            <person name="Girlanda M."/>
            <person name="Hayes R."/>
            <person name="Keri Z."/>
            <person name="LaButti K."/>
            <person name="Lipzen A."/>
            <person name="Lombard V."/>
            <person name="Magnuson J."/>
            <person name="Maillard F."/>
            <person name="Morin E."/>
            <person name="Murat C."/>
            <person name="Nolan M."/>
            <person name="Ohm R."/>
            <person name="Pangilinan J."/>
            <person name="Pereira M."/>
            <person name="Perotto S."/>
            <person name="Peter M."/>
            <person name="Riley R."/>
            <person name="Sitrit Y."/>
            <person name="Stielow B."/>
            <person name="Szollosi G."/>
            <person name="Zifcakova L."/>
            <person name="Stursova M."/>
            <person name="Spatafora J.W."/>
            <person name="Tedersoo L."/>
            <person name="Vaario L.-M."/>
            <person name="Yamada A."/>
            <person name="Yan M."/>
            <person name="Wang P."/>
            <person name="Xu J."/>
            <person name="Bruns T."/>
            <person name="Baldrian P."/>
            <person name="Vilgalys R."/>
            <person name="Henrissat B."/>
            <person name="Grigoriev I.V."/>
            <person name="Hibbett D."/>
            <person name="Nagy L.G."/>
            <person name="Martin F.M."/>
        </authorList>
    </citation>
    <scope>NUCLEOTIDE SEQUENCE</scope>
    <source>
        <strain evidence="2">Prilba</strain>
    </source>
</reference>
<comment type="caution">
    <text evidence="2">The sequence shown here is derived from an EMBL/GenBank/DDBJ whole genome shotgun (WGS) entry which is preliminary data.</text>
</comment>
<evidence type="ECO:0008006" key="4">
    <source>
        <dbReference type="Google" id="ProtNLM"/>
    </source>
</evidence>